<gene>
    <name evidence="1" type="ORF">MUK42_28020</name>
</gene>
<dbReference type="EMBL" id="CP097504">
    <property type="protein sequence ID" value="URD86314.1"/>
    <property type="molecule type" value="Genomic_DNA"/>
</dbReference>
<dbReference type="OrthoDB" id="6159439at2759"/>
<evidence type="ECO:0000313" key="2">
    <source>
        <dbReference type="Proteomes" id="UP001055439"/>
    </source>
</evidence>
<proteinExistence type="predicted"/>
<accession>A0A9E7EY87</accession>
<name>A0A9E7EY87_9LILI</name>
<keyword evidence="2" id="KW-1185">Reference proteome</keyword>
<dbReference type="Proteomes" id="UP001055439">
    <property type="component" value="Chromosome 2"/>
</dbReference>
<organism evidence="1 2">
    <name type="scientific">Musa troglodytarum</name>
    <name type="common">fe'i banana</name>
    <dbReference type="NCBI Taxonomy" id="320322"/>
    <lineage>
        <taxon>Eukaryota</taxon>
        <taxon>Viridiplantae</taxon>
        <taxon>Streptophyta</taxon>
        <taxon>Embryophyta</taxon>
        <taxon>Tracheophyta</taxon>
        <taxon>Spermatophyta</taxon>
        <taxon>Magnoliopsida</taxon>
        <taxon>Liliopsida</taxon>
        <taxon>Zingiberales</taxon>
        <taxon>Musaceae</taxon>
        <taxon>Musa</taxon>
    </lineage>
</organism>
<sequence length="179" mass="19740">MRSPLIALFASASPNRDGDSRMSEAAKIKKLPLLVISSTLASLSSSKMETWSSPTAASPILSRAGGLIRVGPFEFLERVRMHEFAEGTLHPFNPCVCLFPTPSCSFQPNETFASPVLMANTFYGSGPLRPRFFSLLLLLFCVKSTRWLQFEPARASDEIQLQINLVHVDVDEHITGLRG</sequence>
<protein>
    <submittedName>
        <fullName evidence="1">Uncharacterized protein</fullName>
    </submittedName>
</protein>
<dbReference type="AlphaFoldDB" id="A0A9E7EY87"/>
<evidence type="ECO:0000313" key="1">
    <source>
        <dbReference type="EMBL" id="URD86314.1"/>
    </source>
</evidence>
<reference evidence="1" key="1">
    <citation type="submission" date="2022-05" db="EMBL/GenBank/DDBJ databases">
        <title>The Musa troglodytarum L. genome provides insights into the mechanism of non-climacteric behaviour and enrichment of carotenoids.</title>
        <authorList>
            <person name="Wang J."/>
        </authorList>
    </citation>
    <scope>NUCLEOTIDE SEQUENCE</scope>
    <source>
        <tissue evidence="1">Leaf</tissue>
    </source>
</reference>